<comment type="caution">
    <text evidence="2">The sequence shown here is derived from an EMBL/GenBank/DDBJ whole genome shotgun (WGS) entry which is preliminary data.</text>
</comment>
<gene>
    <name evidence="2" type="ORF">EOE48_19315</name>
</gene>
<feature type="domain" description="RES" evidence="1">
    <location>
        <begin position="24"/>
        <end position="165"/>
    </location>
</feature>
<dbReference type="Proteomes" id="UP000286997">
    <property type="component" value="Unassembled WGS sequence"/>
</dbReference>
<evidence type="ECO:0000313" key="2">
    <source>
        <dbReference type="EMBL" id="RVU15660.1"/>
    </source>
</evidence>
<reference evidence="2 3" key="1">
    <citation type="submission" date="2019-01" db="EMBL/GenBank/DDBJ databases">
        <authorList>
            <person name="Chen W.-M."/>
        </authorList>
    </citation>
    <scope>NUCLEOTIDE SEQUENCE [LARGE SCALE GENOMIC DNA]</scope>
    <source>
        <strain evidence="2 3">TER-1</strain>
    </source>
</reference>
<sequence length="178" mass="19641">MIVTRFETERVFYRFLTPRWSHQPLSGAGAAVNGGRFNRPGIEAVYLSTEPETALAEIRQGASIAPPATLAAYWVRADDVADFSSGFDPASWAAVWSGWNADWKYIARIERRTPPSWSLADDLITAGRRGLLFPSTRRVGGINLVLFPANLTPADRIAVHDPHGELPVDQSSWPNPAR</sequence>
<name>A0A437P061_9HYPH</name>
<dbReference type="OrthoDB" id="648213at2"/>
<keyword evidence="3" id="KW-1185">Reference proteome</keyword>
<dbReference type="EMBL" id="SACP01000020">
    <property type="protein sequence ID" value="RVU15660.1"/>
    <property type="molecule type" value="Genomic_DNA"/>
</dbReference>
<proteinExistence type="predicted"/>
<organism evidence="2 3">
    <name type="scientific">Methylobacterium oryzihabitans</name>
    <dbReference type="NCBI Taxonomy" id="2499852"/>
    <lineage>
        <taxon>Bacteria</taxon>
        <taxon>Pseudomonadati</taxon>
        <taxon>Pseudomonadota</taxon>
        <taxon>Alphaproteobacteria</taxon>
        <taxon>Hyphomicrobiales</taxon>
        <taxon>Methylobacteriaceae</taxon>
        <taxon>Methylobacterium</taxon>
    </lineage>
</organism>
<evidence type="ECO:0000313" key="3">
    <source>
        <dbReference type="Proteomes" id="UP000286997"/>
    </source>
</evidence>
<dbReference type="InterPro" id="IPR014914">
    <property type="entry name" value="RES_dom"/>
</dbReference>
<protein>
    <submittedName>
        <fullName evidence="2">RES domain-containing protein</fullName>
    </submittedName>
</protein>
<dbReference type="RefSeq" id="WP_127732157.1">
    <property type="nucleotide sequence ID" value="NZ_SACP01000020.1"/>
</dbReference>
<accession>A0A437P061</accession>
<dbReference type="AlphaFoldDB" id="A0A437P061"/>
<evidence type="ECO:0000259" key="1">
    <source>
        <dbReference type="SMART" id="SM00953"/>
    </source>
</evidence>
<dbReference type="Pfam" id="PF08808">
    <property type="entry name" value="RES"/>
    <property type="match status" value="1"/>
</dbReference>
<dbReference type="SMART" id="SM00953">
    <property type="entry name" value="RES"/>
    <property type="match status" value="1"/>
</dbReference>